<reference evidence="2" key="2">
    <citation type="submission" date="2015-03" db="EMBL/GenBank/DDBJ databases">
        <authorList>
            <person name="Chow C.-E.T."/>
            <person name="Winget D.M."/>
            <person name="White R.A.III."/>
            <person name="Hallam S.J."/>
            <person name="Suttle C.A."/>
        </authorList>
    </citation>
    <scope>NUCLEOTIDE SEQUENCE</scope>
    <source>
        <strain evidence="2">Anoxic2_4</strain>
    </source>
</reference>
<evidence type="ECO:0000256" key="1">
    <source>
        <dbReference type="SAM" id="Phobius"/>
    </source>
</evidence>
<accession>A0A0F7L364</accession>
<protein>
    <submittedName>
        <fullName evidence="2">Uncharacterized protein</fullName>
    </submittedName>
</protein>
<proteinExistence type="predicted"/>
<dbReference type="EMBL" id="KR029588">
    <property type="protein sequence ID" value="AKH46999.1"/>
    <property type="molecule type" value="Genomic_DNA"/>
</dbReference>
<evidence type="ECO:0000313" key="2">
    <source>
        <dbReference type="EMBL" id="AKH46999.1"/>
    </source>
</evidence>
<name>A0A0F7L364_9VIRU</name>
<feature type="transmembrane region" description="Helical" evidence="1">
    <location>
        <begin position="27"/>
        <end position="53"/>
    </location>
</feature>
<organism evidence="2">
    <name type="scientific">uncultured marine virus</name>
    <dbReference type="NCBI Taxonomy" id="186617"/>
    <lineage>
        <taxon>Viruses</taxon>
        <taxon>environmental samples</taxon>
    </lineage>
</organism>
<keyword evidence="1" id="KW-1133">Transmembrane helix</keyword>
<reference evidence="2" key="1">
    <citation type="journal article" date="2015" name="Front. Microbiol.">
        <title>Combining genomic sequencing methods to explore viral diversity and reveal potential virus-host interactions.</title>
        <authorList>
            <person name="Chow C.E."/>
            <person name="Winget D.M."/>
            <person name="White R.A.III."/>
            <person name="Hallam S.J."/>
            <person name="Suttle C.A."/>
        </authorList>
    </citation>
    <scope>NUCLEOTIDE SEQUENCE</scope>
    <source>
        <strain evidence="2">Anoxic2_4</strain>
    </source>
</reference>
<sequence length="124" mass="13651">MLAFTSSSEAAAIPSSSNRSNTSPDNIVFFFLLFIIRVTSLGTYILSISLIWWSSRIIEISSELFSVFLKYGRTWTLSIWIMASPLFSVISSNSEWASCRTASVCLHAVPDFGACTIASLIPLI</sequence>
<keyword evidence="1" id="KW-0812">Transmembrane</keyword>
<keyword evidence="1" id="KW-0472">Membrane</keyword>